<dbReference type="GO" id="GO:0016627">
    <property type="term" value="F:oxidoreductase activity, acting on the CH-CH group of donors"/>
    <property type="evidence" value="ECO:0007669"/>
    <property type="project" value="InterPro"/>
</dbReference>
<accession>A0A7Z1AV40</accession>
<proteinExistence type="predicted"/>
<organism evidence="3 4">
    <name type="scientific">Actinophytocola xinjiangensis</name>
    <dbReference type="NCBI Taxonomy" id="485602"/>
    <lineage>
        <taxon>Bacteria</taxon>
        <taxon>Bacillati</taxon>
        <taxon>Actinomycetota</taxon>
        <taxon>Actinomycetes</taxon>
        <taxon>Pseudonocardiales</taxon>
        <taxon>Pseudonocardiaceae</taxon>
    </lineage>
</organism>
<dbReference type="RefSeq" id="WP_075137726.1">
    <property type="nucleotide sequence ID" value="NZ_MSIF01000031.1"/>
</dbReference>
<feature type="domain" description="Acyl-CoA dehydrogenase/oxidase C-terminal" evidence="2">
    <location>
        <begin position="72"/>
        <end position="118"/>
    </location>
</feature>
<dbReference type="Proteomes" id="UP000185696">
    <property type="component" value="Unassembled WGS sequence"/>
</dbReference>
<sequence>MSLVDRARSATTLAGGLGTILDSGLPAPAPAGHTLVPAGHPGQPLAHPLAGWEGLALVRAERVSCPEAVRLLAAVRIGLTERMLRAAVEHLTGRVADGRPLVDHPVLRGELADLTATLALCWQGLGTGTSTAALHATLDRAGWATSVLFGASGYLRDHPVRCLYLAELVHDTWSDHVGLA</sequence>
<evidence type="ECO:0000313" key="3">
    <source>
        <dbReference type="EMBL" id="OLF05239.1"/>
    </source>
</evidence>
<dbReference type="InterPro" id="IPR036250">
    <property type="entry name" value="AcylCo_DH-like_C"/>
</dbReference>
<dbReference type="InterPro" id="IPR009075">
    <property type="entry name" value="AcylCo_DH/oxidase_C"/>
</dbReference>
<reference evidence="3 4" key="1">
    <citation type="submission" date="2016-12" db="EMBL/GenBank/DDBJ databases">
        <title>The draft genome sequence of Actinophytocola xinjiangensis.</title>
        <authorList>
            <person name="Wang W."/>
            <person name="Yuan L."/>
        </authorList>
    </citation>
    <scope>NUCLEOTIDE SEQUENCE [LARGE SCALE GENOMIC DNA]</scope>
    <source>
        <strain evidence="3 4">CGMCC 4.4663</strain>
    </source>
</reference>
<protein>
    <recommendedName>
        <fullName evidence="2">Acyl-CoA dehydrogenase/oxidase C-terminal domain-containing protein</fullName>
    </recommendedName>
</protein>
<dbReference type="AlphaFoldDB" id="A0A7Z1AV40"/>
<dbReference type="EMBL" id="MSIF01000031">
    <property type="protein sequence ID" value="OLF05239.1"/>
    <property type="molecule type" value="Genomic_DNA"/>
</dbReference>
<dbReference type="OrthoDB" id="3619737at2"/>
<gene>
    <name evidence="3" type="ORF">BLA60_36900</name>
</gene>
<dbReference type="Pfam" id="PF00441">
    <property type="entry name" value="Acyl-CoA_dh_1"/>
    <property type="match status" value="1"/>
</dbReference>
<dbReference type="Gene3D" id="1.20.140.10">
    <property type="entry name" value="Butyryl-CoA Dehydrogenase, subunit A, domain 3"/>
    <property type="match status" value="1"/>
</dbReference>
<keyword evidence="4" id="KW-1185">Reference proteome</keyword>
<evidence type="ECO:0000256" key="1">
    <source>
        <dbReference type="ARBA" id="ARBA00022630"/>
    </source>
</evidence>
<name>A0A7Z1AV40_9PSEU</name>
<dbReference type="SUPFAM" id="SSF47203">
    <property type="entry name" value="Acyl-CoA dehydrogenase C-terminal domain-like"/>
    <property type="match status" value="1"/>
</dbReference>
<evidence type="ECO:0000313" key="4">
    <source>
        <dbReference type="Proteomes" id="UP000185696"/>
    </source>
</evidence>
<comment type="caution">
    <text evidence="3">The sequence shown here is derived from an EMBL/GenBank/DDBJ whole genome shotgun (WGS) entry which is preliminary data.</text>
</comment>
<keyword evidence="1" id="KW-0285">Flavoprotein</keyword>
<evidence type="ECO:0000259" key="2">
    <source>
        <dbReference type="Pfam" id="PF00441"/>
    </source>
</evidence>